<evidence type="ECO:0000256" key="1">
    <source>
        <dbReference type="SAM" id="SignalP"/>
    </source>
</evidence>
<dbReference type="Proteomes" id="UP000561045">
    <property type="component" value="Unassembled WGS sequence"/>
</dbReference>
<dbReference type="EMBL" id="JACIET010000002">
    <property type="protein sequence ID" value="MBB4014230.1"/>
    <property type="molecule type" value="Genomic_DNA"/>
</dbReference>
<organism evidence="2 3">
    <name type="scientific">Niveibacterium umoris</name>
    <dbReference type="NCBI Taxonomy" id="1193620"/>
    <lineage>
        <taxon>Bacteria</taxon>
        <taxon>Pseudomonadati</taxon>
        <taxon>Pseudomonadota</taxon>
        <taxon>Betaproteobacteria</taxon>
        <taxon>Rhodocyclales</taxon>
        <taxon>Rhodocyclaceae</taxon>
        <taxon>Niveibacterium</taxon>
    </lineage>
</organism>
<keyword evidence="1" id="KW-0732">Signal</keyword>
<evidence type="ECO:0000313" key="2">
    <source>
        <dbReference type="EMBL" id="MBB4014230.1"/>
    </source>
</evidence>
<gene>
    <name evidence="2" type="ORF">GGR36_003576</name>
</gene>
<evidence type="ECO:0000313" key="3">
    <source>
        <dbReference type="Proteomes" id="UP000561045"/>
    </source>
</evidence>
<reference evidence="2 3" key="1">
    <citation type="submission" date="2020-08" db="EMBL/GenBank/DDBJ databases">
        <title>Genomic Encyclopedia of Type Strains, Phase IV (KMG-IV): sequencing the most valuable type-strain genomes for metagenomic binning, comparative biology and taxonomic classification.</title>
        <authorList>
            <person name="Goeker M."/>
        </authorList>
    </citation>
    <scope>NUCLEOTIDE SEQUENCE [LARGE SCALE GENOMIC DNA]</scope>
    <source>
        <strain evidence="2 3">DSM 106739</strain>
    </source>
</reference>
<dbReference type="RefSeq" id="WP_207064492.1">
    <property type="nucleotide sequence ID" value="NZ_BAABLE010000005.1"/>
</dbReference>
<dbReference type="AlphaFoldDB" id="A0A840BML7"/>
<sequence length="417" mass="45432">MAATLVALTSLLSPLVDAVEFDLGTGGNLAINGYATLAATYADTDHQADFRPAQFQNFGSGLTRTWDFANDSNVALQGIWRTPWPTLRLVGQVVAVNDTYDHFTPRVDWAYFGWSPHVEVEGRIGRFPFPSGLQSETRWVGSSRLEVRAPLAIYHALPVSSLDGADLNWRPMRGDWAMRVRALYGSTQADLASRFGDGTANIRDVIGLSLEGSNGPWRAYVGGFHSDIAASYPSTLKLVAALRAASNAYPPAAALVHDWSPDYDGYSQVDLGVEYIKAPWTLRAEALARFSDTRLVGNLRDAYLLAGYSFGTWTPFASFNALYTVGKFDPEPVPPAPPIATAAIRAHNAAIAGVVDSRIATLGLHWAASAPIDVKLQWDRHWLVRNVDGGAFSNRQPGFVGRDKPINVFTIALDYAF</sequence>
<protein>
    <recommendedName>
        <fullName evidence="4">Porin</fullName>
    </recommendedName>
</protein>
<proteinExistence type="predicted"/>
<feature type="signal peptide" evidence="1">
    <location>
        <begin position="1"/>
        <end position="18"/>
    </location>
</feature>
<comment type="caution">
    <text evidence="2">The sequence shown here is derived from an EMBL/GenBank/DDBJ whole genome shotgun (WGS) entry which is preliminary data.</text>
</comment>
<keyword evidence="3" id="KW-1185">Reference proteome</keyword>
<accession>A0A840BML7</accession>
<dbReference type="SUPFAM" id="SSF56935">
    <property type="entry name" value="Porins"/>
    <property type="match status" value="1"/>
</dbReference>
<name>A0A840BML7_9RHOO</name>
<evidence type="ECO:0008006" key="4">
    <source>
        <dbReference type="Google" id="ProtNLM"/>
    </source>
</evidence>
<feature type="chain" id="PRO_5032979787" description="Porin" evidence="1">
    <location>
        <begin position="19"/>
        <end position="417"/>
    </location>
</feature>